<evidence type="ECO:0000259" key="5">
    <source>
        <dbReference type="SMART" id="SM01310"/>
    </source>
</evidence>
<keyword evidence="2" id="KW-0175">Coiled coil</keyword>
<keyword evidence="7" id="KW-1185">Reference proteome</keyword>
<organism evidence="6 7">
    <name type="scientific">Pneumocystis murina (strain B123)</name>
    <name type="common">Mouse pneumocystis pneumonia agent</name>
    <name type="synonym">Pneumocystis carinii f. sp. muris</name>
    <dbReference type="NCBI Taxonomy" id="1069680"/>
    <lineage>
        <taxon>Eukaryota</taxon>
        <taxon>Fungi</taxon>
        <taxon>Dikarya</taxon>
        <taxon>Ascomycota</taxon>
        <taxon>Taphrinomycotina</taxon>
        <taxon>Pneumocystomycetes</taxon>
        <taxon>Pneumocystaceae</taxon>
        <taxon>Pneumocystis</taxon>
    </lineage>
</organism>
<feature type="domain" description="Rapamycin-insensitive companion of mTOR middle" evidence="3">
    <location>
        <begin position="591"/>
        <end position="815"/>
    </location>
</feature>
<dbReference type="VEuPathDB" id="FungiDB:PNEG_00695"/>
<dbReference type="SUPFAM" id="SSF46585">
    <property type="entry name" value="HR1 repeat"/>
    <property type="match status" value="1"/>
</dbReference>
<evidence type="ECO:0000256" key="1">
    <source>
        <dbReference type="ARBA" id="ARBA00008878"/>
    </source>
</evidence>
<dbReference type="InterPro" id="IPR029453">
    <property type="entry name" value="Rictor_IV"/>
</dbReference>
<dbReference type="GO" id="GO:0038203">
    <property type="term" value="P:TORC2 signaling"/>
    <property type="evidence" value="ECO:0007669"/>
    <property type="project" value="EnsemblFungi"/>
</dbReference>
<comment type="caution">
    <text evidence="6">The sequence shown here is derived from an EMBL/GenBank/DDBJ whole genome shotgun (WGS) entry which is preliminary data.</text>
</comment>
<dbReference type="InterPro" id="IPR029451">
    <property type="entry name" value="RICTOR_M"/>
</dbReference>
<evidence type="ECO:0000313" key="6">
    <source>
        <dbReference type="EMBL" id="EMR11096.1"/>
    </source>
</evidence>
<dbReference type="SMART" id="SM01303">
    <property type="entry name" value="RasGEF_N_2"/>
    <property type="match status" value="1"/>
</dbReference>
<comment type="similarity">
    <text evidence="1">Belongs to the RICTOR family.</text>
</comment>
<dbReference type="InterPro" id="IPR028267">
    <property type="entry name" value="Pianissimo_N"/>
</dbReference>
<name>M7NVD2_PNEMU</name>
<dbReference type="PANTHER" id="PTHR13298:SF11">
    <property type="entry name" value="RAPAMYCIN-INSENSITIVE COMPANION OF MTOR"/>
    <property type="match status" value="1"/>
</dbReference>
<evidence type="ECO:0000259" key="4">
    <source>
        <dbReference type="SMART" id="SM01308"/>
    </source>
</evidence>
<dbReference type="Pfam" id="PF14663">
    <property type="entry name" value="RasGEF_N_2"/>
    <property type="match status" value="1"/>
</dbReference>
<dbReference type="InterPro" id="IPR016024">
    <property type="entry name" value="ARM-type_fold"/>
</dbReference>
<dbReference type="GO" id="GO:0005829">
    <property type="term" value="C:cytosol"/>
    <property type="evidence" value="ECO:0007669"/>
    <property type="project" value="EnsemblFungi"/>
</dbReference>
<protein>
    <recommendedName>
        <fullName evidence="8">REM-1 domain-containing protein</fullName>
    </recommendedName>
</protein>
<dbReference type="PANTHER" id="PTHR13298">
    <property type="entry name" value="CYTOSOLIC REGULATOR PIANISSIMO"/>
    <property type="match status" value="1"/>
</dbReference>
<dbReference type="SMART" id="SM01308">
    <property type="entry name" value="RICTOR_N"/>
    <property type="match status" value="1"/>
</dbReference>
<gene>
    <name evidence="6" type="ORF">PNEG_00695</name>
</gene>
<dbReference type="OMA" id="EIRIHAT"/>
<reference evidence="7" key="1">
    <citation type="journal article" date="2016" name="Nat. Commun.">
        <title>Genome analysis of three Pneumocystis species reveals adaptation mechanisms to life exclusively in mammalian hosts.</title>
        <authorList>
            <person name="Ma L."/>
            <person name="Chen Z."/>
            <person name="Huang D.W."/>
            <person name="Kutty G."/>
            <person name="Ishihara M."/>
            <person name="Wang H."/>
            <person name="Abouelleil A."/>
            <person name="Bishop L."/>
            <person name="Davey E."/>
            <person name="Deng R."/>
            <person name="Deng X."/>
            <person name="Fan L."/>
            <person name="Fantoni G."/>
            <person name="Fitzgerald M."/>
            <person name="Gogineni E."/>
            <person name="Goldberg J.M."/>
            <person name="Handley G."/>
            <person name="Hu X."/>
            <person name="Huber C."/>
            <person name="Jiao X."/>
            <person name="Jones K."/>
            <person name="Levin J.Z."/>
            <person name="Liu Y."/>
            <person name="Macdonald P."/>
            <person name="Melnikov A."/>
            <person name="Raley C."/>
            <person name="Sassi M."/>
            <person name="Sherman B.T."/>
            <person name="Song X."/>
            <person name="Sykes S."/>
            <person name="Tran B."/>
            <person name="Walsh L."/>
            <person name="Xia Y."/>
            <person name="Yang J."/>
            <person name="Young S."/>
            <person name="Zeng Q."/>
            <person name="Zheng X."/>
            <person name="Stephens R."/>
            <person name="Nusbaum C."/>
            <person name="Birren B.W."/>
            <person name="Azadi P."/>
            <person name="Lempicki R.A."/>
            <person name="Cuomo C.A."/>
            <person name="Kovacs J.A."/>
        </authorList>
    </citation>
    <scope>NUCLEOTIDE SEQUENCE [LARGE SCALE GENOMIC DNA]</scope>
    <source>
        <strain evidence="7">B123</strain>
    </source>
</reference>
<dbReference type="RefSeq" id="XP_007872593.1">
    <property type="nucleotide sequence ID" value="XM_007874402.1"/>
</dbReference>
<dbReference type="InterPro" id="IPR029452">
    <property type="entry name" value="RICTOR_V"/>
</dbReference>
<feature type="domain" description="Rapamycin-insensitive companion of mTOR N-terminal" evidence="4">
    <location>
        <begin position="149"/>
        <end position="512"/>
    </location>
</feature>
<feature type="domain" description="Rapamycin-insensitive companion of mTOR" evidence="5">
    <location>
        <begin position="985"/>
        <end position="1057"/>
    </location>
</feature>
<dbReference type="eggNOG" id="KOG3694">
    <property type="taxonomic scope" value="Eukaryota"/>
</dbReference>
<dbReference type="Gene3D" id="1.10.287.160">
    <property type="entry name" value="HR1 repeat"/>
    <property type="match status" value="1"/>
</dbReference>
<evidence type="ECO:0000259" key="3">
    <source>
        <dbReference type="SMART" id="SM01307"/>
    </source>
</evidence>
<dbReference type="HOGENOM" id="CLU_001013_1_1_1"/>
<feature type="coiled-coil region" evidence="2">
    <location>
        <begin position="7"/>
        <end position="74"/>
    </location>
</feature>
<dbReference type="SMART" id="SM01310">
    <property type="entry name" value="RICTOR_V"/>
    <property type="match status" value="1"/>
</dbReference>
<dbReference type="Pfam" id="PF14666">
    <property type="entry name" value="RICTOR_M"/>
    <property type="match status" value="1"/>
</dbReference>
<accession>M7NVD2</accession>
<proteinExistence type="inferred from homology"/>
<dbReference type="Pfam" id="PF14668">
    <property type="entry name" value="RICTOR_V"/>
    <property type="match status" value="1"/>
</dbReference>
<dbReference type="GO" id="GO:0005938">
    <property type="term" value="C:cell cortex"/>
    <property type="evidence" value="ECO:0007669"/>
    <property type="project" value="EnsemblFungi"/>
</dbReference>
<dbReference type="SUPFAM" id="SSF48371">
    <property type="entry name" value="ARM repeat"/>
    <property type="match status" value="1"/>
</dbReference>
<dbReference type="GO" id="GO:0031932">
    <property type="term" value="C:TORC2 complex"/>
    <property type="evidence" value="ECO:0007669"/>
    <property type="project" value="EnsemblFungi"/>
</dbReference>
<dbReference type="AlphaFoldDB" id="M7NVD2"/>
<evidence type="ECO:0000313" key="7">
    <source>
        <dbReference type="Proteomes" id="UP000011958"/>
    </source>
</evidence>
<dbReference type="OrthoDB" id="271111at2759"/>
<dbReference type="InterPro" id="IPR036274">
    <property type="entry name" value="HR1_rpt_sf"/>
</dbReference>
<dbReference type="GeneID" id="19894393"/>
<sequence length="1188" mass="136863">MKNINELDELMNQLDIENKIKEGAENLLQVFDQRTEDKEDENHITLRKKIELELDAANSKIAKLKAKVNIIKSKTQIDSIKSNTKTINTFYEQDTKSSALPYSISSKSVHSSISIGEKDEQIETIDPIQSLQIAFKNLYESIHDSGQYLKHANHLVSLFKSHPTLKYDLNWEALGHHLQIMFSSSDTNKISSGYRIARYMIYDLTSISFVKKFHVEHAIIRSFVKDNSTSKEREQALKLIRTFYGIKDGISEISKSVVSAIVSLAEYTKDKMSLISIETLAEMLILDPALIVSAGGNKVLLQTLSDGPFEIANEVAKLFIYLLDTPATRKFIRPKSDLQLILSNVTNFRPIMEEYRLKYCGDGIVSIMKSWSGLIYMSMYDMQAIRSLIDVLRISSSRSQDIILDILYNLFGIKSSSITSTFLAGRRLTTWGRPSPSQQEPHNEGMFANTFTEFGRNDLSQQFLALIIMIFMDIGILDTLMAVAEDSKDKMIFRKTTLLIVELLHLSNRILPLQYGVKLQSLPKLFMSALEFSSEEHFIATSAILQIESLNRIKMKTNFVQQKERSTSSENPLKRGQRQLEQVKIKLGLQIDDIRFRTLLLDTQVLNTKNYKKWRWDIVIELLHGPLLNPKRLEESIRSTKFIKRLLSFYLPFNYKFSNIKQTKPNQRYIKIGRMIFTTLLANPEGIRYLSDSKLLRQISECLAQLDPLSGVSCPSPLFSKQRLEETLSSGYFVFLGTLSENKDGIAMMEKWKIFNMFYHLTELRSRDDLILNFIINMNYIFYGHPRIILSKALTTGLKDVRLFVTKHLGTLLSSNKKFTKNTKSIEWAISLLVTQLYDPCIEVCQMAVEVLEKACYDFENLQYTVKLRPALEHLGSIGAPLRLRFLASSTGFNYLKEFDYIEKEMDNWFHEQNEIYVNYIENYLSLAFSFTKKNEFDGLIPPHFYGEIIKTSEGCQLLKNKGHFEYFVSNIFKHKDEYEDKNIILHLKSSLWAVGNIGSHNNGFPFLENSGVISEIIHIAEKSQVISLRGTAFFVLGLISITMSVSQILKQHGWISVFTSFGIPIGICVPKDIKKILFLEPWNYYSCLSDLEENIKLVSKNIIQDEILKIITDLSSNIFVTKALKSLSRIKSKYPEEFKSLDLYKSVLKILTSYRYQQPIRKFILEMFPSDIFYQNSELFDYNKSVW</sequence>
<evidence type="ECO:0008006" key="8">
    <source>
        <dbReference type="Google" id="ProtNLM"/>
    </source>
</evidence>
<evidence type="ECO:0000256" key="2">
    <source>
        <dbReference type="SAM" id="Coils"/>
    </source>
</evidence>
<dbReference type="InterPro" id="IPR028268">
    <property type="entry name" value="Pianissimo_fam"/>
</dbReference>
<dbReference type="Pfam" id="PF14664">
    <property type="entry name" value="RICTOR_N"/>
    <property type="match status" value="1"/>
</dbReference>
<dbReference type="Proteomes" id="UP000011958">
    <property type="component" value="Unassembled WGS sequence"/>
</dbReference>
<dbReference type="SMART" id="SM01307">
    <property type="entry name" value="RICTOR_M"/>
    <property type="match status" value="1"/>
</dbReference>
<dbReference type="EMBL" id="AFWA02000002">
    <property type="protein sequence ID" value="EMR11096.1"/>
    <property type="molecule type" value="Genomic_DNA"/>
</dbReference>
<dbReference type="STRING" id="1069680.M7NVD2"/>